<proteinExistence type="predicted"/>
<dbReference type="Gene3D" id="3.10.10.10">
    <property type="entry name" value="HIV Type 1 Reverse Transcriptase, subunit A, domain 1"/>
    <property type="match status" value="1"/>
</dbReference>
<dbReference type="AlphaFoldDB" id="A0A8B9MGV3"/>
<organism evidence="1 2">
    <name type="scientific">Accipiter nisus</name>
    <name type="common">Eurasian sparrowhawk</name>
    <dbReference type="NCBI Taxonomy" id="211598"/>
    <lineage>
        <taxon>Eukaryota</taxon>
        <taxon>Metazoa</taxon>
        <taxon>Chordata</taxon>
        <taxon>Craniata</taxon>
        <taxon>Vertebrata</taxon>
        <taxon>Euteleostomi</taxon>
        <taxon>Archelosauria</taxon>
        <taxon>Archosauria</taxon>
        <taxon>Dinosauria</taxon>
        <taxon>Saurischia</taxon>
        <taxon>Theropoda</taxon>
        <taxon>Coelurosauria</taxon>
        <taxon>Aves</taxon>
        <taxon>Neognathae</taxon>
        <taxon>Neoaves</taxon>
        <taxon>Telluraves</taxon>
        <taxon>Accipitrimorphae</taxon>
        <taxon>Accipitriformes</taxon>
        <taxon>Accipitridae</taxon>
        <taxon>Accipitrinae</taxon>
        <taxon>Accipiter</taxon>
    </lineage>
</organism>
<reference evidence="1" key="1">
    <citation type="submission" date="2025-08" db="UniProtKB">
        <authorList>
            <consortium name="Ensembl"/>
        </authorList>
    </citation>
    <scope>IDENTIFICATION</scope>
</reference>
<dbReference type="Proteomes" id="UP000694541">
    <property type="component" value="Unplaced"/>
</dbReference>
<dbReference type="InterPro" id="IPR043502">
    <property type="entry name" value="DNA/RNA_pol_sf"/>
</dbReference>
<dbReference type="PANTHER" id="PTHR33064:SF37">
    <property type="entry name" value="RIBONUCLEASE H"/>
    <property type="match status" value="1"/>
</dbReference>
<dbReference type="InterPro" id="IPR051320">
    <property type="entry name" value="Viral_Replic_Matur_Polypro"/>
</dbReference>
<keyword evidence="2" id="KW-1185">Reference proteome</keyword>
<evidence type="ECO:0000313" key="2">
    <source>
        <dbReference type="Proteomes" id="UP000694541"/>
    </source>
</evidence>
<accession>A0A8B9MGV3</accession>
<reference evidence="1" key="2">
    <citation type="submission" date="2025-09" db="UniProtKB">
        <authorList>
            <consortium name="Ensembl"/>
        </authorList>
    </citation>
    <scope>IDENTIFICATION</scope>
</reference>
<dbReference type="Gene3D" id="3.10.20.370">
    <property type="match status" value="1"/>
</dbReference>
<name>A0A8B9MGV3_9AVES</name>
<dbReference type="Ensembl" id="ENSANIT00000007903.1">
    <property type="protein sequence ID" value="ENSANIP00000007643.1"/>
    <property type="gene ID" value="ENSANIG00000005187.1"/>
</dbReference>
<sequence>MRQYPIANEAIPSISKQIDSFLKKGILKECEGPYNTPILPVNKHQLDKDVDAEYRFVQDLQAVNEHVISLQHIVPDPNLILGYLHGHKVEPIKWGPEREKAFRISKGALLKAPASGIPDHTKPFKLYCVEMKGITNAVVVQTLGPHERPVACYSHIIDPVIRGTPFCIRAVAAAAGHPLTDLSKLLVV</sequence>
<protein>
    <submittedName>
        <fullName evidence="1">Uncharacterized protein</fullName>
    </submittedName>
</protein>
<evidence type="ECO:0000313" key="1">
    <source>
        <dbReference type="Ensembl" id="ENSANIP00000007643.1"/>
    </source>
</evidence>
<dbReference type="PANTHER" id="PTHR33064">
    <property type="entry name" value="POL PROTEIN"/>
    <property type="match status" value="1"/>
</dbReference>
<dbReference type="SUPFAM" id="SSF56672">
    <property type="entry name" value="DNA/RNA polymerases"/>
    <property type="match status" value="1"/>
</dbReference>